<gene>
    <name evidence="2" type="ORF">M378DRAFT_161512</name>
</gene>
<dbReference type="HOGENOM" id="CLU_196961_0_0_1"/>
<accession>A0A0C2WVS4</accession>
<organism evidence="2 3">
    <name type="scientific">Amanita muscaria (strain Koide BX008)</name>
    <dbReference type="NCBI Taxonomy" id="946122"/>
    <lineage>
        <taxon>Eukaryota</taxon>
        <taxon>Fungi</taxon>
        <taxon>Dikarya</taxon>
        <taxon>Basidiomycota</taxon>
        <taxon>Agaricomycotina</taxon>
        <taxon>Agaricomycetes</taxon>
        <taxon>Agaricomycetidae</taxon>
        <taxon>Agaricales</taxon>
        <taxon>Pluteineae</taxon>
        <taxon>Amanitaceae</taxon>
        <taxon>Amanita</taxon>
    </lineage>
</organism>
<protein>
    <submittedName>
        <fullName evidence="2">Uncharacterized protein</fullName>
    </submittedName>
</protein>
<dbReference type="OrthoDB" id="3220849at2759"/>
<proteinExistence type="predicted"/>
<evidence type="ECO:0000256" key="1">
    <source>
        <dbReference type="SAM" id="MobiDB-lite"/>
    </source>
</evidence>
<dbReference type="Proteomes" id="UP000054549">
    <property type="component" value="Unassembled WGS sequence"/>
</dbReference>
<evidence type="ECO:0000313" key="3">
    <source>
        <dbReference type="Proteomes" id="UP000054549"/>
    </source>
</evidence>
<feature type="compositionally biased region" description="Polar residues" evidence="1">
    <location>
        <begin position="18"/>
        <end position="33"/>
    </location>
</feature>
<keyword evidence="3" id="KW-1185">Reference proteome</keyword>
<name>A0A0C2WVS4_AMAMK</name>
<dbReference type="EMBL" id="KN818239">
    <property type="protein sequence ID" value="KIL65882.1"/>
    <property type="molecule type" value="Genomic_DNA"/>
</dbReference>
<dbReference type="AlphaFoldDB" id="A0A0C2WVS4"/>
<dbReference type="InParanoid" id="A0A0C2WVS4"/>
<feature type="region of interest" description="Disordered" evidence="1">
    <location>
        <begin position="18"/>
        <end position="39"/>
    </location>
</feature>
<sequence length="83" mass="9580">MADASYPSPRLTRRFLVQMTSRSPTPNNAQRGTLPSKALPPAQALAEAWKRESKQSQELWRRIDANVKLRYLAPRKRESRSKM</sequence>
<evidence type="ECO:0000313" key="2">
    <source>
        <dbReference type="EMBL" id="KIL65882.1"/>
    </source>
</evidence>
<reference evidence="2 3" key="1">
    <citation type="submission" date="2014-04" db="EMBL/GenBank/DDBJ databases">
        <title>Evolutionary Origins and Diversification of the Mycorrhizal Mutualists.</title>
        <authorList>
            <consortium name="DOE Joint Genome Institute"/>
            <consortium name="Mycorrhizal Genomics Consortium"/>
            <person name="Kohler A."/>
            <person name="Kuo A."/>
            <person name="Nagy L.G."/>
            <person name="Floudas D."/>
            <person name="Copeland A."/>
            <person name="Barry K.W."/>
            <person name="Cichocki N."/>
            <person name="Veneault-Fourrey C."/>
            <person name="LaButti K."/>
            <person name="Lindquist E.A."/>
            <person name="Lipzen A."/>
            <person name="Lundell T."/>
            <person name="Morin E."/>
            <person name="Murat C."/>
            <person name="Riley R."/>
            <person name="Ohm R."/>
            <person name="Sun H."/>
            <person name="Tunlid A."/>
            <person name="Henrissat B."/>
            <person name="Grigoriev I.V."/>
            <person name="Hibbett D.S."/>
            <person name="Martin F."/>
        </authorList>
    </citation>
    <scope>NUCLEOTIDE SEQUENCE [LARGE SCALE GENOMIC DNA]</scope>
    <source>
        <strain evidence="2 3">Koide BX008</strain>
    </source>
</reference>